<comment type="subcellular location">
    <subcellularLocation>
        <location evidence="1">Cell membrane</location>
        <topology evidence="1">Multi-pass membrane protein</topology>
    </subcellularLocation>
</comment>
<proteinExistence type="predicted"/>
<keyword evidence="4 6" id="KW-1133">Transmembrane helix</keyword>
<accession>A0A508A0M3</accession>
<organism evidence="7 8">
    <name type="scientific">Haloflavibacter putidus</name>
    <dbReference type="NCBI Taxonomy" id="2576776"/>
    <lineage>
        <taxon>Bacteria</taxon>
        <taxon>Pseudomonadati</taxon>
        <taxon>Bacteroidota</taxon>
        <taxon>Flavobacteriia</taxon>
        <taxon>Flavobacteriales</taxon>
        <taxon>Flavobacteriaceae</taxon>
        <taxon>Haloflavibacter</taxon>
    </lineage>
</organism>
<evidence type="ECO:0000256" key="4">
    <source>
        <dbReference type="ARBA" id="ARBA00022989"/>
    </source>
</evidence>
<feature type="transmembrane region" description="Helical" evidence="6">
    <location>
        <begin position="245"/>
        <end position="261"/>
    </location>
</feature>
<feature type="transmembrane region" description="Helical" evidence="6">
    <location>
        <begin position="162"/>
        <end position="183"/>
    </location>
</feature>
<feature type="transmembrane region" description="Helical" evidence="6">
    <location>
        <begin position="133"/>
        <end position="156"/>
    </location>
</feature>
<protein>
    <submittedName>
        <fullName evidence="7">Flippase-like domain-containing protein</fullName>
    </submittedName>
</protein>
<feature type="transmembrane region" description="Helical" evidence="6">
    <location>
        <begin position="9"/>
        <end position="27"/>
    </location>
</feature>
<keyword evidence="8" id="KW-1185">Reference proteome</keyword>
<dbReference type="PANTHER" id="PTHR39087">
    <property type="entry name" value="UPF0104 MEMBRANE PROTEIN MJ1595"/>
    <property type="match status" value="1"/>
</dbReference>
<keyword evidence="5 6" id="KW-0472">Membrane</keyword>
<feature type="transmembrane region" description="Helical" evidence="6">
    <location>
        <begin position="268"/>
        <end position="285"/>
    </location>
</feature>
<evidence type="ECO:0000256" key="5">
    <source>
        <dbReference type="ARBA" id="ARBA00023136"/>
    </source>
</evidence>
<evidence type="ECO:0000256" key="3">
    <source>
        <dbReference type="ARBA" id="ARBA00022692"/>
    </source>
</evidence>
<gene>
    <name evidence="7" type="ORF">FKR84_00525</name>
</gene>
<dbReference type="OrthoDB" id="9812094at2"/>
<name>A0A508A0M3_9FLAO</name>
<dbReference type="Proteomes" id="UP000317169">
    <property type="component" value="Unassembled WGS sequence"/>
</dbReference>
<dbReference type="Pfam" id="PF03706">
    <property type="entry name" value="LPG_synthase_TM"/>
    <property type="match status" value="1"/>
</dbReference>
<evidence type="ECO:0000313" key="7">
    <source>
        <dbReference type="EMBL" id="TQD40495.1"/>
    </source>
</evidence>
<dbReference type="AlphaFoldDB" id="A0A508A0M3"/>
<dbReference type="GO" id="GO:0005886">
    <property type="term" value="C:plasma membrane"/>
    <property type="evidence" value="ECO:0007669"/>
    <property type="project" value="UniProtKB-SubCell"/>
</dbReference>
<reference evidence="7 8" key="1">
    <citation type="submission" date="2019-06" db="EMBL/GenBank/DDBJ databases">
        <title>Flavibacter putida gen. nov., sp. nov., a novel marine bacterium of the family Flavobacteriaceae isolated from coastal seawater.</title>
        <authorList>
            <person name="Feng X."/>
        </authorList>
    </citation>
    <scope>NUCLEOTIDE SEQUENCE [LARGE SCALE GENOMIC DNA]</scope>
    <source>
        <strain evidence="7 8">PLHSN227</strain>
    </source>
</reference>
<dbReference type="NCBIfam" id="TIGR00374">
    <property type="entry name" value="flippase-like domain"/>
    <property type="match status" value="1"/>
</dbReference>
<comment type="caution">
    <text evidence="7">The sequence shown here is derived from an EMBL/GenBank/DDBJ whole genome shotgun (WGS) entry which is preliminary data.</text>
</comment>
<sequence length="322" mass="36022">MTRKKIIKILKITLPLVLGVFLIIYSIGSATEQERQILWQNIRNANLFWLILSAICGLLSHASRAYRWKYLIQPLGYKVGFANSFMAVMAAYLANLGIPRSGEVLRGASLATYEKIPFQKVFGTIISERVADLLMLLLIVAGTLLFHTTTLVTFFNEKNINPFFSLLVLFALVMFGLLFLRLIKKSKNKFLKRLKNFAIGILDGMKSILKMRKTFAFLCHTVFIWAMYICMFFLIKYAIPETQNLGFGAIMVAFVVGSFAISITNGGIGVYPIAVGAVLLLFGISKEAGEAFGWIVWGTQTLLNLVIGGLSMLFLPIFNRSN</sequence>
<evidence type="ECO:0000256" key="1">
    <source>
        <dbReference type="ARBA" id="ARBA00004651"/>
    </source>
</evidence>
<evidence type="ECO:0000256" key="6">
    <source>
        <dbReference type="SAM" id="Phobius"/>
    </source>
</evidence>
<keyword evidence="3 6" id="KW-0812">Transmembrane</keyword>
<dbReference type="EMBL" id="VIAR01000001">
    <property type="protein sequence ID" value="TQD40495.1"/>
    <property type="molecule type" value="Genomic_DNA"/>
</dbReference>
<feature type="transmembrane region" description="Helical" evidence="6">
    <location>
        <begin position="291"/>
        <end position="318"/>
    </location>
</feature>
<feature type="transmembrane region" description="Helical" evidence="6">
    <location>
        <begin position="215"/>
        <end position="239"/>
    </location>
</feature>
<keyword evidence="2" id="KW-1003">Cell membrane</keyword>
<dbReference type="PANTHER" id="PTHR39087:SF2">
    <property type="entry name" value="UPF0104 MEMBRANE PROTEIN MJ1595"/>
    <property type="match status" value="1"/>
</dbReference>
<dbReference type="InterPro" id="IPR022791">
    <property type="entry name" value="L-PG_synthase/AglD"/>
</dbReference>
<evidence type="ECO:0000256" key="2">
    <source>
        <dbReference type="ARBA" id="ARBA00022475"/>
    </source>
</evidence>
<feature type="transmembrane region" description="Helical" evidence="6">
    <location>
        <begin position="47"/>
        <end position="66"/>
    </location>
</feature>
<evidence type="ECO:0000313" key="8">
    <source>
        <dbReference type="Proteomes" id="UP000317169"/>
    </source>
</evidence>